<protein>
    <submittedName>
        <fullName evidence="12">Cytochrome P450 monooxygenase 49</fullName>
    </submittedName>
</protein>
<dbReference type="InterPro" id="IPR001128">
    <property type="entry name" value="Cyt_P450"/>
</dbReference>
<dbReference type="Gene3D" id="1.10.630.10">
    <property type="entry name" value="Cytochrome P450"/>
    <property type="match status" value="1"/>
</dbReference>
<gene>
    <name evidence="12" type="primary">cyp49</name>
    <name evidence="12" type="ORF">HETIRDRAFT_35749</name>
</gene>
<keyword evidence="13" id="KW-1185">Reference proteome</keyword>
<dbReference type="InterPro" id="IPR017972">
    <property type="entry name" value="Cyt_P450_CS"/>
</dbReference>
<evidence type="ECO:0000256" key="6">
    <source>
        <dbReference type="ARBA" id="ARBA00023002"/>
    </source>
</evidence>
<keyword evidence="11" id="KW-0732">Signal</keyword>
<evidence type="ECO:0000256" key="8">
    <source>
        <dbReference type="ARBA" id="ARBA00023033"/>
    </source>
</evidence>
<proteinExistence type="inferred from homology"/>
<dbReference type="PRINTS" id="PR00463">
    <property type="entry name" value="EP450I"/>
</dbReference>
<evidence type="ECO:0000313" key="12">
    <source>
        <dbReference type="EMBL" id="ETW78618.1"/>
    </source>
</evidence>
<dbReference type="InParanoid" id="W4JYJ6"/>
<evidence type="ECO:0000256" key="2">
    <source>
        <dbReference type="ARBA" id="ARBA00005179"/>
    </source>
</evidence>
<keyword evidence="5 9" id="KW-0479">Metal-binding</keyword>
<name>W4JYJ6_HETIT</name>
<keyword evidence="6 10" id="KW-0560">Oxidoreductase</keyword>
<accession>W4JYJ6</accession>
<dbReference type="EMBL" id="KI925461">
    <property type="protein sequence ID" value="ETW78618.1"/>
    <property type="molecule type" value="Genomic_DNA"/>
</dbReference>
<dbReference type="InterPro" id="IPR002401">
    <property type="entry name" value="Cyt_P450_E_grp-I"/>
</dbReference>
<dbReference type="GeneID" id="20671801"/>
<dbReference type="InterPro" id="IPR036396">
    <property type="entry name" value="Cyt_P450_sf"/>
</dbReference>
<dbReference type="OrthoDB" id="2789670at2759"/>
<comment type="pathway">
    <text evidence="2">Secondary metabolite biosynthesis.</text>
</comment>
<evidence type="ECO:0000256" key="1">
    <source>
        <dbReference type="ARBA" id="ARBA00001971"/>
    </source>
</evidence>
<dbReference type="GO" id="GO:0005506">
    <property type="term" value="F:iron ion binding"/>
    <property type="evidence" value="ECO:0007669"/>
    <property type="project" value="InterPro"/>
</dbReference>
<dbReference type="SUPFAM" id="SSF48264">
    <property type="entry name" value="Cytochrome P450"/>
    <property type="match status" value="1"/>
</dbReference>
<feature type="signal peptide" evidence="11">
    <location>
        <begin position="1"/>
        <end position="15"/>
    </location>
</feature>
<reference evidence="12 13" key="1">
    <citation type="journal article" date="2012" name="New Phytol.">
        <title>Insight into trade-off between wood decay and parasitism from the genome of a fungal forest pathogen.</title>
        <authorList>
            <person name="Olson A."/>
            <person name="Aerts A."/>
            <person name="Asiegbu F."/>
            <person name="Belbahri L."/>
            <person name="Bouzid O."/>
            <person name="Broberg A."/>
            <person name="Canback B."/>
            <person name="Coutinho P.M."/>
            <person name="Cullen D."/>
            <person name="Dalman K."/>
            <person name="Deflorio G."/>
            <person name="van Diepen L.T."/>
            <person name="Dunand C."/>
            <person name="Duplessis S."/>
            <person name="Durling M."/>
            <person name="Gonthier P."/>
            <person name="Grimwood J."/>
            <person name="Fossdal C.G."/>
            <person name="Hansson D."/>
            <person name="Henrissat B."/>
            <person name="Hietala A."/>
            <person name="Himmelstrand K."/>
            <person name="Hoffmeister D."/>
            <person name="Hogberg N."/>
            <person name="James T.Y."/>
            <person name="Karlsson M."/>
            <person name="Kohler A."/>
            <person name="Kues U."/>
            <person name="Lee Y.H."/>
            <person name="Lin Y.C."/>
            <person name="Lind M."/>
            <person name="Lindquist E."/>
            <person name="Lombard V."/>
            <person name="Lucas S."/>
            <person name="Lunden K."/>
            <person name="Morin E."/>
            <person name="Murat C."/>
            <person name="Park J."/>
            <person name="Raffaello T."/>
            <person name="Rouze P."/>
            <person name="Salamov A."/>
            <person name="Schmutz J."/>
            <person name="Solheim H."/>
            <person name="Stahlberg J."/>
            <person name="Velez H."/>
            <person name="de Vries R.P."/>
            <person name="Wiebenga A."/>
            <person name="Woodward S."/>
            <person name="Yakovlev I."/>
            <person name="Garbelotto M."/>
            <person name="Martin F."/>
            <person name="Grigoriev I.V."/>
            <person name="Stenlid J."/>
        </authorList>
    </citation>
    <scope>NUCLEOTIDE SEQUENCE [LARGE SCALE GENOMIC DNA]</scope>
    <source>
        <strain evidence="12 13">TC 32-1</strain>
    </source>
</reference>
<evidence type="ECO:0000256" key="3">
    <source>
        <dbReference type="ARBA" id="ARBA00010617"/>
    </source>
</evidence>
<dbReference type="GO" id="GO:0020037">
    <property type="term" value="F:heme binding"/>
    <property type="evidence" value="ECO:0007669"/>
    <property type="project" value="InterPro"/>
</dbReference>
<comment type="similarity">
    <text evidence="3 10">Belongs to the cytochrome P450 family.</text>
</comment>
<dbReference type="PANTHER" id="PTHR46300:SF7">
    <property type="entry name" value="P450, PUTATIVE (EUROFUNG)-RELATED"/>
    <property type="match status" value="1"/>
</dbReference>
<evidence type="ECO:0000256" key="5">
    <source>
        <dbReference type="ARBA" id="ARBA00022723"/>
    </source>
</evidence>
<evidence type="ECO:0000256" key="4">
    <source>
        <dbReference type="ARBA" id="ARBA00022617"/>
    </source>
</evidence>
<dbReference type="GO" id="GO:0016705">
    <property type="term" value="F:oxidoreductase activity, acting on paired donors, with incorporation or reduction of molecular oxygen"/>
    <property type="evidence" value="ECO:0007669"/>
    <property type="project" value="InterPro"/>
</dbReference>
<dbReference type="Pfam" id="PF00067">
    <property type="entry name" value="p450"/>
    <property type="match status" value="1"/>
</dbReference>
<keyword evidence="8 10" id="KW-0503">Monooxygenase</keyword>
<organism evidence="12 13">
    <name type="scientific">Heterobasidion irregulare (strain TC 32-1)</name>
    <dbReference type="NCBI Taxonomy" id="747525"/>
    <lineage>
        <taxon>Eukaryota</taxon>
        <taxon>Fungi</taxon>
        <taxon>Dikarya</taxon>
        <taxon>Basidiomycota</taxon>
        <taxon>Agaricomycotina</taxon>
        <taxon>Agaricomycetes</taxon>
        <taxon>Russulales</taxon>
        <taxon>Bondarzewiaceae</taxon>
        <taxon>Heterobasidion</taxon>
        <taxon>Heterobasidion annosum species complex</taxon>
    </lineage>
</organism>
<dbReference type="RefSeq" id="XP_009548732.1">
    <property type="nucleotide sequence ID" value="XM_009550437.1"/>
</dbReference>
<dbReference type="Proteomes" id="UP000030671">
    <property type="component" value="Unassembled WGS sequence"/>
</dbReference>
<evidence type="ECO:0000256" key="10">
    <source>
        <dbReference type="RuleBase" id="RU000461"/>
    </source>
</evidence>
<dbReference type="HOGENOM" id="CLU_001570_2_3_1"/>
<dbReference type="InterPro" id="IPR050364">
    <property type="entry name" value="Cytochrome_P450_fung"/>
</dbReference>
<dbReference type="GO" id="GO:0004497">
    <property type="term" value="F:monooxygenase activity"/>
    <property type="evidence" value="ECO:0007669"/>
    <property type="project" value="UniProtKB-KW"/>
</dbReference>
<dbReference type="KEGG" id="hir:HETIRDRAFT_35749"/>
<comment type="cofactor">
    <cofactor evidence="1 9">
        <name>heme</name>
        <dbReference type="ChEBI" id="CHEBI:30413"/>
    </cofactor>
</comment>
<dbReference type="PRINTS" id="PR00385">
    <property type="entry name" value="P450"/>
</dbReference>
<evidence type="ECO:0000256" key="7">
    <source>
        <dbReference type="ARBA" id="ARBA00023004"/>
    </source>
</evidence>
<dbReference type="PANTHER" id="PTHR46300">
    <property type="entry name" value="P450, PUTATIVE (EUROFUNG)-RELATED-RELATED"/>
    <property type="match status" value="1"/>
</dbReference>
<evidence type="ECO:0000256" key="9">
    <source>
        <dbReference type="PIRSR" id="PIRSR602401-1"/>
    </source>
</evidence>
<keyword evidence="7 9" id="KW-0408">Iron</keyword>
<sequence length="506" mass="56757">MWPLIFDIIAALCVAGVLLRRKKPAYPLPPGPKGLPILGNALDIPKSHEWLTYEKWGKELKSDVIHAEALGTHLIILNSAKAVKELFERRSSLYSDRPTMVVLDVLLNFRWALGFSRYGTRWRTMRREFHRFFHPAAALQYRSIESNATLGLLRRLLDRPNDFMNHIKHMAAQTIIKIAYGIDVKSQDDPYIDSAEEALEAMAFGTTARAGLFDAFPILLRIPAWIPGNSFRRKAETLSMSALRGIEKPYYAVKEAIKSGTANPSIVEQMIQQQHLGEMTSHLDENVIMHISGSMYLAGADTIASTIATFFLAMLLYPEAQKTAQAEIDSVIGTDRLPDFTDELPYVTALMKEVLRWRPVAPLAIPHRVVCDDVYARYLIPKDSIVMGNTWAILHDETTYPDPDLFNPRRFLGAAINGNKSFPDAAFGFGRRICPGRYLARDAVWITIASILATVEIRKALDEKGNEVEPLDEYTSGVVSFPVAFECRIQPRSSAAERLVQGGNII</sequence>
<dbReference type="PROSITE" id="PS00086">
    <property type="entry name" value="CYTOCHROME_P450"/>
    <property type="match status" value="1"/>
</dbReference>
<evidence type="ECO:0000256" key="11">
    <source>
        <dbReference type="SAM" id="SignalP"/>
    </source>
</evidence>
<feature type="chain" id="PRO_5013039847" evidence="11">
    <location>
        <begin position="16"/>
        <end position="506"/>
    </location>
</feature>
<feature type="binding site" description="axial binding residue" evidence="9">
    <location>
        <position position="434"/>
    </location>
    <ligand>
        <name>heme</name>
        <dbReference type="ChEBI" id="CHEBI:30413"/>
    </ligand>
    <ligandPart>
        <name>Fe</name>
        <dbReference type="ChEBI" id="CHEBI:18248"/>
    </ligandPart>
</feature>
<keyword evidence="4 9" id="KW-0349">Heme</keyword>
<dbReference type="AlphaFoldDB" id="W4JYJ6"/>
<dbReference type="CDD" id="cd11065">
    <property type="entry name" value="CYP64-like"/>
    <property type="match status" value="1"/>
</dbReference>
<evidence type="ECO:0000313" key="13">
    <source>
        <dbReference type="Proteomes" id="UP000030671"/>
    </source>
</evidence>
<dbReference type="eggNOG" id="KOG0156">
    <property type="taxonomic scope" value="Eukaryota"/>
</dbReference>